<feature type="transmembrane region" description="Helical" evidence="7">
    <location>
        <begin position="388"/>
        <end position="410"/>
    </location>
</feature>
<dbReference type="InterPro" id="IPR002528">
    <property type="entry name" value="MATE_fam"/>
</dbReference>
<proteinExistence type="predicted"/>
<feature type="transmembrane region" description="Helical" evidence="7">
    <location>
        <begin position="416"/>
        <end position="435"/>
    </location>
</feature>
<evidence type="ECO:0000256" key="4">
    <source>
        <dbReference type="ARBA" id="ARBA00022692"/>
    </source>
</evidence>
<keyword evidence="3" id="KW-1003">Cell membrane</keyword>
<feature type="transmembrane region" description="Helical" evidence="7">
    <location>
        <begin position="63"/>
        <end position="84"/>
    </location>
</feature>
<keyword evidence="5 7" id="KW-1133">Transmembrane helix</keyword>
<dbReference type="GO" id="GO:0042910">
    <property type="term" value="F:xenobiotic transmembrane transporter activity"/>
    <property type="evidence" value="ECO:0007669"/>
    <property type="project" value="InterPro"/>
</dbReference>
<evidence type="ECO:0000313" key="9">
    <source>
        <dbReference type="Proteomes" id="UP000199659"/>
    </source>
</evidence>
<keyword evidence="2" id="KW-0813">Transport</keyword>
<protein>
    <submittedName>
        <fullName evidence="8">Putative efflux protein, MATE family</fullName>
    </submittedName>
</protein>
<comment type="subcellular location">
    <subcellularLocation>
        <location evidence="1">Cell membrane</location>
        <topology evidence="1">Multi-pass membrane protein</topology>
    </subcellularLocation>
</comment>
<evidence type="ECO:0000256" key="2">
    <source>
        <dbReference type="ARBA" id="ARBA00022448"/>
    </source>
</evidence>
<dbReference type="InterPro" id="IPR048279">
    <property type="entry name" value="MdtK-like"/>
</dbReference>
<accession>A0A1I6IE67</accession>
<dbReference type="RefSeq" id="WP_092559350.1">
    <property type="nucleotide sequence ID" value="NZ_FOYZ01000002.1"/>
</dbReference>
<feature type="transmembrane region" description="Helical" evidence="7">
    <location>
        <begin position="137"/>
        <end position="159"/>
    </location>
</feature>
<evidence type="ECO:0000256" key="5">
    <source>
        <dbReference type="ARBA" id="ARBA00022989"/>
    </source>
</evidence>
<sequence length="450" mass="49182">MANNNVYDMTKGKEFPLLMKFAYPMLIGNVFQQLYNMADSIIVGKFVGTDALAAVGASGSLHFFFFSLCMGMATGVGILISQYFGAKQEKEIRKAIANSIYLILAAGLLMSSLSVLFSRNILVALNTPDNILKDALIYMRIVCGGILAVASYNAVSAILRALGDSRTPLMFLVFASLVNILLDLLFVCVLHWGVAGAGIATVMSQALAAITCIIYAVYKNPYFKISKRDMKFEKNIILKSIKIGIPVAAQSAFISISCVVLQRVVNTFGDDVMAAYTATLRIEQLIQQPFNSLCAAVSTFSGQNIGAKKVDRVCKGFHKSVIIVIVFSFAMLVVMQFTSSGIMRLFVDKEKVIDFGSTALKITSCFYFPLGMIYVARGLLNGVGDASYAMMVGLVEVFGRVVFSTVLVSIPVIGVWGIWYTSGLTWLITGLFSFIRYKQGKWKELSLIYS</sequence>
<feature type="transmembrane region" description="Helical" evidence="7">
    <location>
        <begin position="358"/>
        <end position="376"/>
    </location>
</feature>
<name>A0A1I6IE67_9FIRM</name>
<organism evidence="8 9">
    <name type="scientific">Anaeromicropila populeti</name>
    <dbReference type="NCBI Taxonomy" id="37658"/>
    <lineage>
        <taxon>Bacteria</taxon>
        <taxon>Bacillati</taxon>
        <taxon>Bacillota</taxon>
        <taxon>Clostridia</taxon>
        <taxon>Lachnospirales</taxon>
        <taxon>Lachnospiraceae</taxon>
        <taxon>Anaeromicropila</taxon>
    </lineage>
</organism>
<dbReference type="OrthoDB" id="9776324at2"/>
<dbReference type="Proteomes" id="UP000199659">
    <property type="component" value="Unassembled WGS sequence"/>
</dbReference>
<dbReference type="STRING" id="37658.SAMN05661086_00745"/>
<evidence type="ECO:0000256" key="1">
    <source>
        <dbReference type="ARBA" id="ARBA00004651"/>
    </source>
</evidence>
<dbReference type="AlphaFoldDB" id="A0A1I6IE67"/>
<evidence type="ECO:0000256" key="3">
    <source>
        <dbReference type="ARBA" id="ARBA00022475"/>
    </source>
</evidence>
<gene>
    <name evidence="8" type="ORF">SAMN05661086_00745</name>
</gene>
<dbReference type="PANTHER" id="PTHR43549">
    <property type="entry name" value="MULTIDRUG RESISTANCE PROTEIN YPNP-RELATED"/>
    <property type="match status" value="1"/>
</dbReference>
<dbReference type="PIRSF" id="PIRSF006603">
    <property type="entry name" value="DinF"/>
    <property type="match status" value="1"/>
</dbReference>
<dbReference type="PANTHER" id="PTHR43549:SF3">
    <property type="entry name" value="MULTIDRUG RESISTANCE PROTEIN YPNP-RELATED"/>
    <property type="match status" value="1"/>
</dbReference>
<feature type="transmembrane region" description="Helical" evidence="7">
    <location>
        <begin position="198"/>
        <end position="218"/>
    </location>
</feature>
<dbReference type="GO" id="GO:0005886">
    <property type="term" value="C:plasma membrane"/>
    <property type="evidence" value="ECO:0007669"/>
    <property type="project" value="UniProtKB-SubCell"/>
</dbReference>
<feature type="transmembrane region" description="Helical" evidence="7">
    <location>
        <begin position="321"/>
        <end position="346"/>
    </location>
</feature>
<feature type="transmembrane region" description="Helical" evidence="7">
    <location>
        <begin position="21"/>
        <end position="43"/>
    </location>
</feature>
<dbReference type="Pfam" id="PF01554">
    <property type="entry name" value="MatE"/>
    <property type="match status" value="2"/>
</dbReference>
<evidence type="ECO:0000256" key="6">
    <source>
        <dbReference type="ARBA" id="ARBA00023136"/>
    </source>
</evidence>
<feature type="transmembrane region" description="Helical" evidence="7">
    <location>
        <begin position="96"/>
        <end position="117"/>
    </location>
</feature>
<evidence type="ECO:0000256" key="7">
    <source>
        <dbReference type="SAM" id="Phobius"/>
    </source>
</evidence>
<keyword evidence="9" id="KW-1185">Reference proteome</keyword>
<feature type="transmembrane region" description="Helical" evidence="7">
    <location>
        <begin position="171"/>
        <end position="192"/>
    </location>
</feature>
<evidence type="ECO:0000313" key="8">
    <source>
        <dbReference type="EMBL" id="SFR64919.1"/>
    </source>
</evidence>
<dbReference type="NCBIfam" id="TIGR00797">
    <property type="entry name" value="matE"/>
    <property type="match status" value="1"/>
</dbReference>
<dbReference type="GO" id="GO:0015297">
    <property type="term" value="F:antiporter activity"/>
    <property type="evidence" value="ECO:0007669"/>
    <property type="project" value="InterPro"/>
</dbReference>
<keyword evidence="4 7" id="KW-0812">Transmembrane</keyword>
<dbReference type="InterPro" id="IPR052031">
    <property type="entry name" value="Membrane_Transporter-Flippase"/>
</dbReference>
<dbReference type="EMBL" id="FOYZ01000002">
    <property type="protein sequence ID" value="SFR64919.1"/>
    <property type="molecule type" value="Genomic_DNA"/>
</dbReference>
<keyword evidence="6 7" id="KW-0472">Membrane</keyword>
<dbReference type="CDD" id="cd13138">
    <property type="entry name" value="MATE_yoeA_like"/>
    <property type="match status" value="1"/>
</dbReference>
<reference evidence="8 9" key="1">
    <citation type="submission" date="2016-10" db="EMBL/GenBank/DDBJ databases">
        <authorList>
            <person name="de Groot N.N."/>
        </authorList>
    </citation>
    <scope>NUCLEOTIDE SEQUENCE [LARGE SCALE GENOMIC DNA]</scope>
    <source>
        <strain evidence="8 9">743A</strain>
    </source>
</reference>